<keyword evidence="7" id="KW-1185">Reference proteome</keyword>
<dbReference type="InterPro" id="IPR050319">
    <property type="entry name" value="ABC_transp_ATP-bind"/>
</dbReference>
<dbReference type="NCBIfam" id="NF008453">
    <property type="entry name" value="PRK11308.1"/>
    <property type="match status" value="2"/>
</dbReference>
<protein>
    <submittedName>
        <fullName evidence="6">ABC transporter ATP-binding protein</fullName>
    </submittedName>
</protein>
<feature type="domain" description="ABC transporter" evidence="5">
    <location>
        <begin position="290"/>
        <end position="538"/>
    </location>
</feature>
<dbReference type="Pfam" id="PF08352">
    <property type="entry name" value="oligo_HPY"/>
    <property type="match status" value="1"/>
</dbReference>
<feature type="domain" description="ABC transporter" evidence="5">
    <location>
        <begin position="5"/>
        <end position="255"/>
    </location>
</feature>
<dbReference type="SMART" id="SM00382">
    <property type="entry name" value="AAA"/>
    <property type="match status" value="2"/>
</dbReference>
<accession>A0ABN6Y2I4</accession>
<dbReference type="PROSITE" id="PS50893">
    <property type="entry name" value="ABC_TRANSPORTER_2"/>
    <property type="match status" value="2"/>
</dbReference>
<dbReference type="CDD" id="cd03257">
    <property type="entry name" value="ABC_NikE_OppD_transporters"/>
    <property type="match status" value="2"/>
</dbReference>
<dbReference type="GO" id="GO:0005524">
    <property type="term" value="F:ATP binding"/>
    <property type="evidence" value="ECO:0007669"/>
    <property type="project" value="UniProtKB-KW"/>
</dbReference>
<dbReference type="InterPro" id="IPR003439">
    <property type="entry name" value="ABC_transporter-like_ATP-bd"/>
</dbReference>
<sequence>MTAVVEVEGLSISYRTERGLTEAVSDVSFRLQAGQTLAVVGGSGSGKSSTAHAIVGLLPENAVVTSGRITVAGHEVLRLSERRLARIRGSVVGLVPQDPTVSLDPVQTVGRQIVEALIVHGRQHRRVARAEAVRILERVGIDQPAVRFGQYPHELSGGQRQRVLIGIATACEPQLVIADEATSGLDVTVQKRVLDQLETLAAEQGTAVVLITHDLGVAADRSDAILVLDHGRIVEAGATPEVVRNPQHAVTRRLFDSAPSLAVRSAADRVEDRPSRNSVAAEAHDRPPLIAVRDLRKEFTLSSAFGPKQRLLAVDGVDFRIPAGGTFALVGESGSGKSTTARIVAGFEKPTWGTVSVDGEIVSDLGAAGRRTFRSRVQFVHQNPFASLDPSFRVEDIVAEPLRSFRVGTPSDRKERAVELLAAVGLSADLARRRPAELSGGQRQRVAIARALAIEPELVILDEAVSALDVVVQREVLDLLAELRERLGVAYLFISHDLAVVRLVADTVGVLQHGRLVEQGAVERVFEAPETDYTRELLAAIPGTGSTLRRPLLLPTTTTTTTTKGTAQ</sequence>
<evidence type="ECO:0000259" key="5">
    <source>
        <dbReference type="PROSITE" id="PS50893"/>
    </source>
</evidence>
<dbReference type="NCBIfam" id="NF007739">
    <property type="entry name" value="PRK10419.1"/>
    <property type="match status" value="2"/>
</dbReference>
<reference evidence="7" key="1">
    <citation type="journal article" date="2019" name="Int. J. Syst. Evol. Microbiol.">
        <title>The Global Catalogue of Microorganisms (GCM) 10K type strain sequencing project: providing services to taxonomists for standard genome sequencing and annotation.</title>
        <authorList>
            <consortium name="The Broad Institute Genomics Platform"/>
            <consortium name="The Broad Institute Genome Sequencing Center for Infectious Disease"/>
            <person name="Wu L."/>
            <person name="Ma J."/>
        </authorList>
    </citation>
    <scope>NUCLEOTIDE SEQUENCE [LARGE SCALE GENOMIC DNA]</scope>
    <source>
        <strain evidence="7">NBRC 108728</strain>
    </source>
</reference>
<dbReference type="PROSITE" id="PS00211">
    <property type="entry name" value="ABC_TRANSPORTER_1"/>
    <property type="match status" value="2"/>
</dbReference>
<evidence type="ECO:0000256" key="4">
    <source>
        <dbReference type="ARBA" id="ARBA00022840"/>
    </source>
</evidence>
<keyword evidence="3" id="KW-0547">Nucleotide-binding</keyword>
<dbReference type="SUPFAM" id="SSF52540">
    <property type="entry name" value="P-loop containing nucleoside triphosphate hydrolases"/>
    <property type="match status" value="2"/>
</dbReference>
<evidence type="ECO:0000256" key="1">
    <source>
        <dbReference type="ARBA" id="ARBA00005417"/>
    </source>
</evidence>
<dbReference type="Gene3D" id="3.40.50.300">
    <property type="entry name" value="P-loop containing nucleotide triphosphate hydrolases"/>
    <property type="match status" value="2"/>
</dbReference>
<dbReference type="EMBL" id="AP027732">
    <property type="protein sequence ID" value="BDZ51418.1"/>
    <property type="molecule type" value="Genomic_DNA"/>
</dbReference>
<dbReference type="Pfam" id="PF00005">
    <property type="entry name" value="ABC_tran"/>
    <property type="match status" value="2"/>
</dbReference>
<dbReference type="PANTHER" id="PTHR43776:SF7">
    <property type="entry name" value="D,D-DIPEPTIDE TRANSPORT ATP-BINDING PROTEIN DDPF-RELATED"/>
    <property type="match status" value="1"/>
</dbReference>
<keyword evidence="4 6" id="KW-0067">ATP-binding</keyword>
<proteinExistence type="inferred from homology"/>
<evidence type="ECO:0000256" key="2">
    <source>
        <dbReference type="ARBA" id="ARBA00022448"/>
    </source>
</evidence>
<comment type="similarity">
    <text evidence="1">Belongs to the ABC transporter superfamily.</text>
</comment>
<evidence type="ECO:0000313" key="6">
    <source>
        <dbReference type="EMBL" id="BDZ51418.1"/>
    </source>
</evidence>
<dbReference type="InterPro" id="IPR027417">
    <property type="entry name" value="P-loop_NTPase"/>
</dbReference>
<evidence type="ECO:0000256" key="3">
    <source>
        <dbReference type="ARBA" id="ARBA00022741"/>
    </source>
</evidence>
<dbReference type="InterPro" id="IPR017871">
    <property type="entry name" value="ABC_transporter-like_CS"/>
</dbReference>
<dbReference type="InterPro" id="IPR003593">
    <property type="entry name" value="AAA+_ATPase"/>
</dbReference>
<keyword evidence="2" id="KW-0813">Transport</keyword>
<dbReference type="InterPro" id="IPR013563">
    <property type="entry name" value="Oligopep_ABC_C"/>
</dbReference>
<dbReference type="PANTHER" id="PTHR43776">
    <property type="entry name" value="TRANSPORT ATP-BINDING PROTEIN"/>
    <property type="match status" value="1"/>
</dbReference>
<gene>
    <name evidence="6" type="ORF">GCM10025867_36590</name>
</gene>
<dbReference type="Proteomes" id="UP001321486">
    <property type="component" value="Chromosome"/>
</dbReference>
<name>A0ABN6Y2I4_9MICO</name>
<evidence type="ECO:0000313" key="7">
    <source>
        <dbReference type="Proteomes" id="UP001321486"/>
    </source>
</evidence>
<dbReference type="RefSeq" id="WP_286344187.1">
    <property type="nucleotide sequence ID" value="NZ_AP027732.1"/>
</dbReference>
<organism evidence="6 7">
    <name type="scientific">Frondihabitans sucicola</name>
    <dbReference type="NCBI Taxonomy" id="1268041"/>
    <lineage>
        <taxon>Bacteria</taxon>
        <taxon>Bacillati</taxon>
        <taxon>Actinomycetota</taxon>
        <taxon>Actinomycetes</taxon>
        <taxon>Micrococcales</taxon>
        <taxon>Microbacteriaceae</taxon>
        <taxon>Frondihabitans</taxon>
    </lineage>
</organism>